<feature type="compositionally biased region" description="Basic residues" evidence="1">
    <location>
        <begin position="1021"/>
        <end position="1030"/>
    </location>
</feature>
<keyword evidence="3" id="KW-1185">Reference proteome</keyword>
<feature type="region of interest" description="Disordered" evidence="1">
    <location>
        <begin position="998"/>
        <end position="1054"/>
    </location>
</feature>
<feature type="compositionally biased region" description="Basic and acidic residues" evidence="1">
    <location>
        <begin position="214"/>
        <end position="224"/>
    </location>
</feature>
<evidence type="ECO:0000256" key="1">
    <source>
        <dbReference type="SAM" id="MobiDB-lite"/>
    </source>
</evidence>
<feature type="region of interest" description="Disordered" evidence="1">
    <location>
        <begin position="1131"/>
        <end position="1150"/>
    </location>
</feature>
<feature type="compositionally biased region" description="Low complexity" evidence="1">
    <location>
        <begin position="1031"/>
        <end position="1043"/>
    </location>
</feature>
<feature type="compositionally biased region" description="Polar residues" evidence="1">
    <location>
        <begin position="278"/>
        <end position="299"/>
    </location>
</feature>
<sequence>MAIKHNNGKCELREMSNLTNSYPPVLTGNNQHYINKQKYRAIKNTVTKMSSNQNNYMKRKMDDSGRIEAKNPNLDDLGGKGCTHPKGVMALCDQHCSESILEVTAADIQKLKNVYSRLVTRVHNLTISKESGNFGMASSVNRLNGLLKQLNKDEEQNLDVLRSFLHGINSLWLEYKREKKEQRKKMANKKGKNINTHTATDIMRNEQIPSQKIDSGRYSKDRTSNKSCQKSTNVPRSEHQSNSTTQKTGHTKATEKTCSDLTKMSQNKLLDKKRKRISTGQNSNHQTRQQNQSHEAQPINKTVQTHKLMNPVKEHDGLSQVRDKLTETIDIINAVQSNFIQSNKKYLPPIRRKDTSCPENHVKNANYDSSSERLYDTELNMTETSVEKRYQQVSINLFLTECESKPSKKVNYVKRDGKYLCRSETSTATLHEIETFVKNEEISDDKPQISNKRLLLNEDTKCVQGLNASFDSKNNPTHQGLFQIPSNTVRTFGQEEEAIIVADLVEQDQQCKNLSNQVNHIDRTVQYDSSEKDSFDSDGTLPPVVPVHSPRQFNIAQTISVKTKTTIGNYGDQDKRDSWLQINEKQQLSNLELLVNSRNDQRGTVELSYAANEKELVRMNIDAHKSCQRKLPNYIDFDHLHSCQATQGYYSPTIASTDVELDLLKMSFLTTAATSNLTQKCLKHRSDQEVQHQSLCNSKNKATQYEGASNCKDWGTLHHTSVQTVSLEPTSKCDRLVQTEEVTLVSQNSQTVLKQPPRRFTSHVFVTVDLTGGKTRGQLLAKHRKNFIKGRMQMARLKRTVHFPTRTKGSDIINIHEEKSTANAELCPLTLELRNGDPEVSKAQEEFLDNKQQLSPIRIYHLSKSAARDTYLTDILSNQPREFPNFNQEDDKLGFVSTPALFRFKSRSVPTVVSTSGMKEECMKAKSALEIGHKANIFEIGSKPSRLHISRSPFTLTDQGGYFVDNKLKTAPQEEQLAKMQDTGSPGLSQRVARKRKWLGASSRNISANERSCTRSPPTGNRKKALRKQSKTSSNLETTNSLSKDGHSSSSVNDCVKNNYFLEKNRTRQHERMVDRRQTDKIQKYKSELSLFWNKMNSQCKHHEENLRISKSEQDFPLGTEILGHVEHTQLPHQENKKRPNNTVLSSSCNARPYSHSVSIESDAETYPDDFTQVDSTSCDNDRNIVMDSDTEKTASLNFKINDDTISFIPSSSKISVAQQRISSPDHEFTPGLKKIQQLKMPLKIGAENAEIIIYYSKKGSTINDSTGNEKKDILLSETIGSFKDMLNWMFQSVFSPTSDEHPTQTISTSKVNDTINFTPQTEPVHVYQFKATPTTCIQR</sequence>
<feature type="compositionally biased region" description="Polar residues" evidence="1">
    <location>
        <begin position="259"/>
        <end position="268"/>
    </location>
</feature>
<dbReference type="Proteomes" id="UP000494040">
    <property type="component" value="Unassembled WGS sequence"/>
</dbReference>
<evidence type="ECO:0000313" key="2">
    <source>
        <dbReference type="EnsemblMetazoa" id="XP_024080961.1"/>
    </source>
</evidence>
<dbReference type="RefSeq" id="XP_024080961.1">
    <property type="nucleotide sequence ID" value="XM_024225193.1"/>
</dbReference>
<organism evidence="2 3">
    <name type="scientific">Cimex lectularius</name>
    <name type="common">Bed bug</name>
    <name type="synonym">Acanthia lectularia</name>
    <dbReference type="NCBI Taxonomy" id="79782"/>
    <lineage>
        <taxon>Eukaryota</taxon>
        <taxon>Metazoa</taxon>
        <taxon>Ecdysozoa</taxon>
        <taxon>Arthropoda</taxon>
        <taxon>Hexapoda</taxon>
        <taxon>Insecta</taxon>
        <taxon>Pterygota</taxon>
        <taxon>Neoptera</taxon>
        <taxon>Paraneoptera</taxon>
        <taxon>Hemiptera</taxon>
        <taxon>Heteroptera</taxon>
        <taxon>Panheteroptera</taxon>
        <taxon>Cimicomorpha</taxon>
        <taxon>Cimicidae</taxon>
        <taxon>Cimex</taxon>
    </lineage>
</organism>
<name>A0A8I6SS13_CIMLE</name>
<evidence type="ECO:0000313" key="3">
    <source>
        <dbReference type="Proteomes" id="UP000494040"/>
    </source>
</evidence>
<dbReference type="KEGG" id="clec:112126329"/>
<feature type="compositionally biased region" description="Polar residues" evidence="1">
    <location>
        <begin position="225"/>
        <end position="248"/>
    </location>
</feature>
<accession>A0A8I6SS13</accession>
<feature type="compositionally biased region" description="Polar residues" evidence="1">
    <location>
        <begin position="1141"/>
        <end position="1150"/>
    </location>
</feature>
<feature type="compositionally biased region" description="Basic residues" evidence="1">
    <location>
        <begin position="182"/>
        <end position="192"/>
    </location>
</feature>
<protein>
    <submittedName>
        <fullName evidence="2">Uncharacterized protein</fullName>
    </submittedName>
</protein>
<dbReference type="GeneID" id="112126329"/>
<proteinExistence type="predicted"/>
<feature type="compositionally biased region" description="Polar residues" evidence="1">
    <location>
        <begin position="1002"/>
        <end position="1019"/>
    </location>
</feature>
<dbReference type="EnsemblMetazoa" id="XM_024225193.1">
    <property type="protein sequence ID" value="XP_024080961.1"/>
    <property type="gene ID" value="LOC112126329"/>
</dbReference>
<feature type="region of interest" description="Disordered" evidence="1">
    <location>
        <begin position="182"/>
        <end position="299"/>
    </location>
</feature>
<reference evidence="2" key="1">
    <citation type="submission" date="2022-01" db="UniProtKB">
        <authorList>
            <consortium name="EnsemblMetazoa"/>
        </authorList>
    </citation>
    <scope>IDENTIFICATION</scope>
</reference>